<evidence type="ECO:0000313" key="3">
    <source>
        <dbReference type="Proteomes" id="UP000800200"/>
    </source>
</evidence>
<dbReference type="Pfam" id="PF14420">
    <property type="entry name" value="Clr5"/>
    <property type="match status" value="1"/>
</dbReference>
<proteinExistence type="predicted"/>
<keyword evidence="3" id="KW-1185">Reference proteome</keyword>
<gene>
    <name evidence="2" type="ORF">K469DRAFT_704322</name>
</gene>
<protein>
    <recommendedName>
        <fullName evidence="1">Clr5 domain-containing protein</fullName>
    </recommendedName>
</protein>
<accession>A0A6A6EDX4</accession>
<dbReference type="Proteomes" id="UP000800200">
    <property type="component" value="Unassembled WGS sequence"/>
</dbReference>
<organism evidence="2 3">
    <name type="scientific">Zopfia rhizophila CBS 207.26</name>
    <dbReference type="NCBI Taxonomy" id="1314779"/>
    <lineage>
        <taxon>Eukaryota</taxon>
        <taxon>Fungi</taxon>
        <taxon>Dikarya</taxon>
        <taxon>Ascomycota</taxon>
        <taxon>Pezizomycotina</taxon>
        <taxon>Dothideomycetes</taxon>
        <taxon>Dothideomycetes incertae sedis</taxon>
        <taxon>Zopfiaceae</taxon>
        <taxon>Zopfia</taxon>
    </lineage>
</organism>
<evidence type="ECO:0000313" key="2">
    <source>
        <dbReference type="EMBL" id="KAF2188046.1"/>
    </source>
</evidence>
<evidence type="ECO:0000259" key="1">
    <source>
        <dbReference type="Pfam" id="PF14420"/>
    </source>
</evidence>
<name>A0A6A6EDX4_9PEZI</name>
<feature type="domain" description="Clr5" evidence="1">
    <location>
        <begin position="10"/>
        <end position="56"/>
    </location>
</feature>
<sequence length="92" mass="11015">MPGGRPPINLDNYQLKMATLFHEGLTFEQITEHLHKQYNLNVNLRTIKRRFRNWRIVQRLPIKVKEQVSLKDEDILCTLKNEGFQIRKDTLI</sequence>
<reference evidence="2" key="1">
    <citation type="journal article" date="2020" name="Stud. Mycol.">
        <title>101 Dothideomycetes genomes: a test case for predicting lifestyles and emergence of pathogens.</title>
        <authorList>
            <person name="Haridas S."/>
            <person name="Albert R."/>
            <person name="Binder M."/>
            <person name="Bloem J."/>
            <person name="Labutti K."/>
            <person name="Salamov A."/>
            <person name="Andreopoulos B."/>
            <person name="Baker S."/>
            <person name="Barry K."/>
            <person name="Bills G."/>
            <person name="Bluhm B."/>
            <person name="Cannon C."/>
            <person name="Castanera R."/>
            <person name="Culley D."/>
            <person name="Daum C."/>
            <person name="Ezra D."/>
            <person name="Gonzalez J."/>
            <person name="Henrissat B."/>
            <person name="Kuo A."/>
            <person name="Liang C."/>
            <person name="Lipzen A."/>
            <person name="Lutzoni F."/>
            <person name="Magnuson J."/>
            <person name="Mondo S."/>
            <person name="Nolan M."/>
            <person name="Ohm R."/>
            <person name="Pangilinan J."/>
            <person name="Park H.-J."/>
            <person name="Ramirez L."/>
            <person name="Alfaro M."/>
            <person name="Sun H."/>
            <person name="Tritt A."/>
            <person name="Yoshinaga Y."/>
            <person name="Zwiers L.-H."/>
            <person name="Turgeon B."/>
            <person name="Goodwin S."/>
            <person name="Spatafora J."/>
            <person name="Crous P."/>
            <person name="Grigoriev I."/>
        </authorList>
    </citation>
    <scope>NUCLEOTIDE SEQUENCE</scope>
    <source>
        <strain evidence="2">CBS 207.26</strain>
    </source>
</reference>
<dbReference type="AlphaFoldDB" id="A0A6A6EDX4"/>
<dbReference type="EMBL" id="ML994625">
    <property type="protein sequence ID" value="KAF2188046.1"/>
    <property type="molecule type" value="Genomic_DNA"/>
</dbReference>
<dbReference type="OrthoDB" id="5392716at2759"/>
<dbReference type="InterPro" id="IPR025676">
    <property type="entry name" value="Clr5_dom"/>
</dbReference>